<keyword evidence="2" id="KW-1185">Reference proteome</keyword>
<feature type="non-terminal residue" evidence="1">
    <location>
        <position position="1"/>
    </location>
</feature>
<dbReference type="Proteomes" id="UP001432027">
    <property type="component" value="Unassembled WGS sequence"/>
</dbReference>
<evidence type="ECO:0008006" key="3">
    <source>
        <dbReference type="Google" id="ProtNLM"/>
    </source>
</evidence>
<protein>
    <recommendedName>
        <fullName evidence="3">Metalloenzyme domain-containing protein</fullName>
    </recommendedName>
</protein>
<evidence type="ECO:0000313" key="1">
    <source>
        <dbReference type="EMBL" id="GMT06116.1"/>
    </source>
</evidence>
<feature type="non-terminal residue" evidence="1">
    <location>
        <position position="79"/>
    </location>
</feature>
<reference evidence="1" key="1">
    <citation type="submission" date="2023-10" db="EMBL/GenBank/DDBJ databases">
        <title>Genome assembly of Pristionchus species.</title>
        <authorList>
            <person name="Yoshida K."/>
            <person name="Sommer R.J."/>
        </authorList>
    </citation>
    <scope>NUCLEOTIDE SEQUENCE</scope>
    <source>
        <strain evidence="1">RS0144</strain>
    </source>
</reference>
<gene>
    <name evidence="1" type="ORF">PENTCL1PPCAC_28290</name>
</gene>
<name>A0AAV5UGF1_9BILA</name>
<organism evidence="1 2">
    <name type="scientific">Pristionchus entomophagus</name>
    <dbReference type="NCBI Taxonomy" id="358040"/>
    <lineage>
        <taxon>Eukaryota</taxon>
        <taxon>Metazoa</taxon>
        <taxon>Ecdysozoa</taxon>
        <taxon>Nematoda</taxon>
        <taxon>Chromadorea</taxon>
        <taxon>Rhabditida</taxon>
        <taxon>Rhabditina</taxon>
        <taxon>Diplogasteromorpha</taxon>
        <taxon>Diplogasteroidea</taxon>
        <taxon>Neodiplogasteridae</taxon>
        <taxon>Pristionchus</taxon>
    </lineage>
</organism>
<evidence type="ECO:0000313" key="2">
    <source>
        <dbReference type="Proteomes" id="UP001432027"/>
    </source>
</evidence>
<dbReference type="AlphaFoldDB" id="A0AAV5UGF1"/>
<accession>A0AAV5UGF1</accession>
<comment type="caution">
    <text evidence="1">The sequence shown here is derived from an EMBL/GenBank/DDBJ whole genome shotgun (WGS) entry which is preliminary data.</text>
</comment>
<proteinExistence type="predicted"/>
<sequence>FLATTDVILVGDHGHNEIRNLDSVLCVDQELTGVEGIDYNVSDTSIFAQSEAPAQLILKNLTRAIILRKIGIKIYQKFV</sequence>
<dbReference type="EMBL" id="BTSX01000006">
    <property type="protein sequence ID" value="GMT06116.1"/>
    <property type="molecule type" value="Genomic_DNA"/>
</dbReference>